<dbReference type="HAMAP" id="MF_01815">
    <property type="entry name" value="FabH"/>
    <property type="match status" value="1"/>
</dbReference>
<feature type="active site" evidence="9">
    <location>
        <position position="296"/>
    </location>
</feature>
<dbReference type="GO" id="GO:0005737">
    <property type="term" value="C:cytoplasm"/>
    <property type="evidence" value="ECO:0007669"/>
    <property type="project" value="UniProtKB-SubCell"/>
</dbReference>
<reference evidence="12 13" key="1">
    <citation type="journal article" date="2013" name="ISME J.">
        <title>A metabolic model for members of the genus Tetrasphaera involved in enhanced biological phosphorus removal.</title>
        <authorList>
            <person name="Kristiansen R."/>
            <person name="Nguyen H.T.T."/>
            <person name="Saunders A.M."/>
            <person name="Nielsen J.L."/>
            <person name="Wimmer R."/>
            <person name="Le V.Q."/>
            <person name="McIlroy S.J."/>
            <person name="Petrovski S."/>
            <person name="Seviour R.J."/>
            <person name="Calteau A."/>
            <person name="Nielsen K.L."/>
            <person name="Nielsen P.H."/>
        </authorList>
    </citation>
    <scope>NUCLEOTIDE SEQUENCE [LARGE SCALE GENOMIC DNA]</scope>
    <source>
        <strain evidence="12 13">Ben 74</strain>
    </source>
</reference>
<sequence>MTVAPKGTGTIQSATGSVGSKIRGVGGYRPERVVPNSELVEAIDSSDEWIQERSGIISRRYAAPDESVVDMAEKAARDAIANAGIDLAEIDTVLVATVTHPLQTPAAAPILADRLGLRCAAFDISAACAGYCYAIGIASDLVRGGTATNVLIVGVEKLSDWTDFTDRGSAFIFGDGAGAAIVGRSDRAGIGPTIWGSEGNEWQAIMQRESWMEFKDNPGDREFPALTMQGQKVFRWAVWGMAPVAHRALEAAGVHPEDLDAFIPHQANMRIIDAMLKQLKLPADIPVARDISETANTSAASIPLATERMLREGIVPSGGLALQIGFGAGLVYAAQVIELP</sequence>
<dbReference type="SUPFAM" id="SSF53901">
    <property type="entry name" value="Thiolase-like"/>
    <property type="match status" value="1"/>
</dbReference>
<dbReference type="UniPathway" id="UPA00094"/>
<dbReference type="GO" id="GO:0004315">
    <property type="term" value="F:3-oxoacyl-[acyl-carrier-protein] synthase activity"/>
    <property type="evidence" value="ECO:0007669"/>
    <property type="project" value="InterPro"/>
</dbReference>
<comment type="similarity">
    <text evidence="1 9">Belongs to the thiolase-like superfamily. FabH family.</text>
</comment>
<dbReference type="Proteomes" id="UP000035720">
    <property type="component" value="Unassembled WGS sequence"/>
</dbReference>
<protein>
    <recommendedName>
        <fullName evidence="9">Beta-ketoacyl-[acyl-carrier-protein] synthase III</fullName>
        <shortName evidence="9">Beta-ketoacyl-ACP synthase III</shortName>
        <shortName evidence="9">KAS III</shortName>
        <ecNumber evidence="9">2.3.1.180</ecNumber>
    </recommendedName>
    <alternativeName>
        <fullName evidence="9">3-oxoacyl-[acyl-carrier-protein] synthase 3</fullName>
    </alternativeName>
    <alternativeName>
        <fullName evidence="9">3-oxoacyl-[acyl-carrier-protein] synthase III</fullName>
    </alternativeName>
</protein>
<comment type="domain">
    <text evidence="9">The last Arg residue of the ACP-binding site is essential for the weak association between ACP/AcpP and FabH.</text>
</comment>
<comment type="caution">
    <text evidence="12">The sequence shown here is derived from an EMBL/GenBank/DDBJ whole genome shotgun (WGS) entry which is preliminary data.</text>
</comment>
<comment type="pathway">
    <text evidence="9">Lipid metabolism; fatty acid biosynthesis.</text>
</comment>
<keyword evidence="9" id="KW-0963">Cytoplasm</keyword>
<evidence type="ECO:0000256" key="4">
    <source>
        <dbReference type="ARBA" id="ARBA00022832"/>
    </source>
</evidence>
<feature type="domain" description="Beta-ketoacyl-[acyl-carrier-protein] synthase III N-terminal" evidence="11">
    <location>
        <begin position="122"/>
        <end position="199"/>
    </location>
</feature>
<keyword evidence="13" id="KW-1185">Reference proteome</keyword>
<accession>A0A077M2X6</accession>
<evidence type="ECO:0000256" key="6">
    <source>
        <dbReference type="ARBA" id="ARBA00023160"/>
    </source>
</evidence>
<dbReference type="AlphaFoldDB" id="A0A077M2X6"/>
<feature type="active site" evidence="9">
    <location>
        <position position="128"/>
    </location>
</feature>
<dbReference type="EMBL" id="CAJC01000006">
    <property type="protein sequence ID" value="CCI51446.1"/>
    <property type="molecule type" value="Genomic_DNA"/>
</dbReference>
<keyword evidence="7 9" id="KW-0511">Multifunctional enzyme</keyword>
<dbReference type="InterPro" id="IPR013751">
    <property type="entry name" value="ACP_syn_III_N"/>
</dbReference>
<comment type="function">
    <text evidence="9">Catalyzes the condensation reaction of fatty acid synthesis by the addition to an acyl acceptor of two carbons from malonyl-ACP. Catalyzes the first condensation reaction which initiates fatty acid synthesis and may therefore play a role in governing the total rate of fatty acid production. Possesses both acetoacetyl-ACP synthase and acetyl transacylase activities. Its substrate specificity determines the biosynthesis of branched-chain and/or straight-chain of fatty acids.</text>
</comment>
<evidence type="ECO:0000313" key="12">
    <source>
        <dbReference type="EMBL" id="CCI51446.1"/>
    </source>
</evidence>
<gene>
    <name evidence="9 12" type="primary">fabH</name>
    <name evidence="12" type="ORF">BN13_1030002</name>
</gene>
<evidence type="ECO:0000259" key="10">
    <source>
        <dbReference type="Pfam" id="PF08541"/>
    </source>
</evidence>
<dbReference type="Pfam" id="PF08545">
    <property type="entry name" value="ACP_syn_III"/>
    <property type="match status" value="1"/>
</dbReference>
<evidence type="ECO:0000256" key="1">
    <source>
        <dbReference type="ARBA" id="ARBA00008642"/>
    </source>
</evidence>
<dbReference type="InterPro" id="IPR004655">
    <property type="entry name" value="FabH"/>
</dbReference>
<comment type="catalytic activity">
    <reaction evidence="9">
        <text>malonyl-[ACP] + acetyl-CoA + H(+) = 3-oxobutanoyl-[ACP] + CO2 + CoA</text>
        <dbReference type="Rhea" id="RHEA:12080"/>
        <dbReference type="Rhea" id="RHEA-COMP:9623"/>
        <dbReference type="Rhea" id="RHEA-COMP:9625"/>
        <dbReference type="ChEBI" id="CHEBI:15378"/>
        <dbReference type="ChEBI" id="CHEBI:16526"/>
        <dbReference type="ChEBI" id="CHEBI:57287"/>
        <dbReference type="ChEBI" id="CHEBI:57288"/>
        <dbReference type="ChEBI" id="CHEBI:78449"/>
        <dbReference type="ChEBI" id="CHEBI:78450"/>
        <dbReference type="EC" id="2.3.1.180"/>
    </reaction>
</comment>
<feature type="active site" evidence="9">
    <location>
        <position position="265"/>
    </location>
</feature>
<evidence type="ECO:0000256" key="3">
    <source>
        <dbReference type="ARBA" id="ARBA00022679"/>
    </source>
</evidence>
<dbReference type="GO" id="GO:0033818">
    <property type="term" value="F:beta-ketoacyl-acyl-carrier-protein synthase III activity"/>
    <property type="evidence" value="ECO:0007669"/>
    <property type="project" value="UniProtKB-UniRule"/>
</dbReference>
<dbReference type="InterPro" id="IPR013747">
    <property type="entry name" value="ACP_syn_III_C"/>
</dbReference>
<feature type="domain" description="Beta-ketoacyl-[acyl-carrier-protein] synthase III C-terminal" evidence="10">
    <location>
        <begin position="249"/>
        <end position="338"/>
    </location>
</feature>
<feature type="region of interest" description="ACP-binding" evidence="9">
    <location>
        <begin position="266"/>
        <end position="270"/>
    </location>
</feature>
<evidence type="ECO:0000256" key="2">
    <source>
        <dbReference type="ARBA" id="ARBA00022516"/>
    </source>
</evidence>
<dbReference type="EC" id="2.3.1.180" evidence="9"/>
<comment type="subunit">
    <text evidence="9">Homodimer.</text>
</comment>
<keyword evidence="6 9" id="KW-0275">Fatty acid biosynthesis</keyword>
<dbReference type="OrthoDB" id="9815506at2"/>
<comment type="subcellular location">
    <subcellularLocation>
        <location evidence="9">Cytoplasm</location>
    </subcellularLocation>
</comment>
<evidence type="ECO:0000256" key="9">
    <source>
        <dbReference type="HAMAP-Rule" id="MF_01815"/>
    </source>
</evidence>
<name>A0A077M2X6_9MICO</name>
<keyword evidence="8 9" id="KW-0012">Acyltransferase</keyword>
<evidence type="ECO:0000256" key="7">
    <source>
        <dbReference type="ARBA" id="ARBA00023268"/>
    </source>
</evidence>
<evidence type="ECO:0000256" key="8">
    <source>
        <dbReference type="ARBA" id="ARBA00023315"/>
    </source>
</evidence>
<proteinExistence type="inferred from homology"/>
<keyword evidence="3 9" id="KW-0808">Transferase</keyword>
<organism evidence="12 13">
    <name type="scientific">Nostocoides jenkinsii Ben 74</name>
    <dbReference type="NCBI Taxonomy" id="1193518"/>
    <lineage>
        <taxon>Bacteria</taxon>
        <taxon>Bacillati</taxon>
        <taxon>Actinomycetota</taxon>
        <taxon>Actinomycetes</taxon>
        <taxon>Micrococcales</taxon>
        <taxon>Intrasporangiaceae</taxon>
        <taxon>Nostocoides</taxon>
    </lineage>
</organism>
<dbReference type="Gene3D" id="3.40.47.10">
    <property type="match status" value="1"/>
</dbReference>
<evidence type="ECO:0000256" key="5">
    <source>
        <dbReference type="ARBA" id="ARBA00023098"/>
    </source>
</evidence>
<dbReference type="STRING" id="1193518.BN13_1030002"/>
<dbReference type="NCBIfam" id="TIGR00747">
    <property type="entry name" value="fabH"/>
    <property type="match status" value="1"/>
</dbReference>
<dbReference type="PANTHER" id="PTHR43091:SF1">
    <property type="entry name" value="BETA-KETOACYL-[ACYL-CARRIER-PROTEIN] SYNTHASE III, CHLOROPLASTIC"/>
    <property type="match status" value="1"/>
</dbReference>
<keyword evidence="2 9" id="KW-0444">Lipid biosynthesis</keyword>
<dbReference type="PANTHER" id="PTHR43091">
    <property type="entry name" value="3-OXOACYL-[ACYL-CARRIER-PROTEIN] SYNTHASE"/>
    <property type="match status" value="1"/>
</dbReference>
<dbReference type="InterPro" id="IPR016039">
    <property type="entry name" value="Thiolase-like"/>
</dbReference>
<dbReference type="CDD" id="cd00830">
    <property type="entry name" value="KAS_III"/>
    <property type="match status" value="1"/>
</dbReference>
<dbReference type="RefSeq" id="WP_048547920.1">
    <property type="nucleotide sequence ID" value="NZ_HF571038.1"/>
</dbReference>
<keyword evidence="4 9" id="KW-0276">Fatty acid metabolism</keyword>
<evidence type="ECO:0000313" key="13">
    <source>
        <dbReference type="Proteomes" id="UP000035720"/>
    </source>
</evidence>
<dbReference type="GO" id="GO:0006633">
    <property type="term" value="P:fatty acid biosynthetic process"/>
    <property type="evidence" value="ECO:0007669"/>
    <property type="project" value="UniProtKB-UniRule"/>
</dbReference>
<keyword evidence="5 9" id="KW-0443">Lipid metabolism</keyword>
<evidence type="ECO:0000259" key="11">
    <source>
        <dbReference type="Pfam" id="PF08545"/>
    </source>
</evidence>
<dbReference type="NCBIfam" id="NF006829">
    <property type="entry name" value="PRK09352.1"/>
    <property type="match status" value="1"/>
</dbReference>
<dbReference type="Pfam" id="PF08541">
    <property type="entry name" value="ACP_syn_III_C"/>
    <property type="match status" value="1"/>
</dbReference>